<keyword evidence="7" id="KW-0539">Nucleus</keyword>
<dbReference type="InterPro" id="IPR001781">
    <property type="entry name" value="Znf_LIM"/>
</dbReference>
<dbReference type="AlphaFoldDB" id="A0A0N4VMN1"/>
<evidence type="ECO:0000256" key="4">
    <source>
        <dbReference type="ARBA" id="ARBA00022737"/>
    </source>
</evidence>
<reference evidence="10 11" key="2">
    <citation type="submission" date="2018-10" db="EMBL/GenBank/DDBJ databases">
        <authorList>
            <consortium name="Pathogen Informatics"/>
        </authorList>
    </citation>
    <scope>NUCLEOTIDE SEQUENCE [LARGE SCALE GENOMIC DNA]</scope>
</reference>
<dbReference type="STRING" id="51028.A0A0N4VMN1"/>
<dbReference type="GO" id="GO:0030018">
    <property type="term" value="C:Z disc"/>
    <property type="evidence" value="ECO:0007669"/>
    <property type="project" value="TreeGrafter"/>
</dbReference>
<protein>
    <submittedName>
        <fullName evidence="12">LIM zinc-binding domain-containing protein</fullName>
    </submittedName>
</protein>
<dbReference type="GO" id="GO:0046872">
    <property type="term" value="F:metal ion binding"/>
    <property type="evidence" value="ECO:0007669"/>
    <property type="project" value="UniProtKB-KW"/>
</dbReference>
<dbReference type="FunFam" id="2.10.110.10:FF:000001">
    <property type="entry name" value="Cysteine and glycine-rich protein 1"/>
    <property type="match status" value="1"/>
</dbReference>
<evidence type="ECO:0000313" key="11">
    <source>
        <dbReference type="Proteomes" id="UP000274131"/>
    </source>
</evidence>
<organism evidence="12">
    <name type="scientific">Enterobius vermicularis</name>
    <name type="common">Human pinworm</name>
    <dbReference type="NCBI Taxonomy" id="51028"/>
    <lineage>
        <taxon>Eukaryota</taxon>
        <taxon>Metazoa</taxon>
        <taxon>Ecdysozoa</taxon>
        <taxon>Nematoda</taxon>
        <taxon>Chromadorea</taxon>
        <taxon>Rhabditida</taxon>
        <taxon>Spirurina</taxon>
        <taxon>Oxyuridomorpha</taxon>
        <taxon>Oxyuroidea</taxon>
        <taxon>Oxyuridae</taxon>
        <taxon>Enterobius</taxon>
    </lineage>
</organism>
<dbReference type="GO" id="GO:0005634">
    <property type="term" value="C:nucleus"/>
    <property type="evidence" value="ECO:0007669"/>
    <property type="project" value="UniProtKB-SubCell"/>
</dbReference>
<dbReference type="CDD" id="cd09404">
    <property type="entry name" value="LIM1_MLP84B_like"/>
    <property type="match status" value="1"/>
</dbReference>
<dbReference type="GO" id="GO:0007517">
    <property type="term" value="P:muscle organ development"/>
    <property type="evidence" value="ECO:0007669"/>
    <property type="project" value="UniProtKB-KW"/>
</dbReference>
<dbReference type="GO" id="GO:0045214">
    <property type="term" value="P:sarcomere organization"/>
    <property type="evidence" value="ECO:0007669"/>
    <property type="project" value="TreeGrafter"/>
</dbReference>
<evidence type="ECO:0000256" key="7">
    <source>
        <dbReference type="ARBA" id="ARBA00023242"/>
    </source>
</evidence>
<evidence type="ECO:0000313" key="12">
    <source>
        <dbReference type="WBParaSite" id="EVEC_0001219601-mRNA-1"/>
    </source>
</evidence>
<evidence type="ECO:0000256" key="2">
    <source>
        <dbReference type="ARBA" id="ARBA00022541"/>
    </source>
</evidence>
<dbReference type="EMBL" id="UXUI01012035">
    <property type="protein sequence ID" value="VDD96676.1"/>
    <property type="molecule type" value="Genomic_DNA"/>
</dbReference>
<evidence type="ECO:0000256" key="3">
    <source>
        <dbReference type="ARBA" id="ARBA00022723"/>
    </source>
</evidence>
<dbReference type="Pfam" id="PF00412">
    <property type="entry name" value="LIM"/>
    <property type="match status" value="1"/>
</dbReference>
<keyword evidence="6 8" id="KW-0440">LIM domain</keyword>
<sequence>MPFKPIEHPKCPKCGKSVYAAEEMVAGGYKWHKFCFKCTMCNKLLDSTNCCEHQAELYCKQCHGRKYGPKGIGFGIGAGALTMDTGEQFGNKEVEMTLIDSMCNKLLDSCTVAEHGNELFCKQCHGRKYGPKGVGFGLGAGSLNMDDGSRFGNTTNEMGSDGKPINPGYEARYSMLTTDAGKQTAAKPAE</sequence>
<dbReference type="GO" id="GO:0060537">
    <property type="term" value="P:muscle tissue development"/>
    <property type="evidence" value="ECO:0007669"/>
    <property type="project" value="UniProtKB-ARBA"/>
</dbReference>
<evidence type="ECO:0000256" key="5">
    <source>
        <dbReference type="ARBA" id="ARBA00022833"/>
    </source>
</evidence>
<evidence type="ECO:0000256" key="8">
    <source>
        <dbReference type="PROSITE-ProRule" id="PRU00125"/>
    </source>
</evidence>
<dbReference type="SUPFAM" id="SSF57716">
    <property type="entry name" value="Glucocorticoid receptor-like (DNA-binding domain)"/>
    <property type="match status" value="3"/>
</dbReference>
<name>A0A0N4VMN1_ENTVE</name>
<dbReference type="WBParaSite" id="EVEC_0001219601-mRNA-1">
    <property type="protein sequence ID" value="EVEC_0001219601-mRNA-1"/>
    <property type="gene ID" value="EVEC_0001219601"/>
</dbReference>
<evidence type="ECO:0000256" key="1">
    <source>
        <dbReference type="ARBA" id="ARBA00004123"/>
    </source>
</evidence>
<dbReference type="PANTHER" id="PTHR24215:SF35">
    <property type="entry name" value="MUSCLE LIM PROTEIN MLP84B"/>
    <property type="match status" value="1"/>
</dbReference>
<evidence type="ECO:0000256" key="6">
    <source>
        <dbReference type="ARBA" id="ARBA00023038"/>
    </source>
</evidence>
<dbReference type="PANTHER" id="PTHR24215">
    <property type="entry name" value="RHO-GTPASE-ACTIVATING PROTEIN LRG1"/>
    <property type="match status" value="1"/>
</dbReference>
<dbReference type="PROSITE" id="PS00478">
    <property type="entry name" value="LIM_DOMAIN_1"/>
    <property type="match status" value="1"/>
</dbReference>
<comment type="subcellular location">
    <subcellularLocation>
        <location evidence="1">Nucleus</location>
    </subcellularLocation>
</comment>
<proteinExistence type="predicted"/>
<dbReference type="SMART" id="SM00132">
    <property type="entry name" value="LIM"/>
    <property type="match status" value="1"/>
</dbReference>
<dbReference type="Gene3D" id="2.10.110.10">
    <property type="entry name" value="Cysteine Rich Protein"/>
    <property type="match status" value="2"/>
</dbReference>
<keyword evidence="2" id="KW-0517">Myogenesis</keyword>
<gene>
    <name evidence="10" type="ORF">EVEC_LOCUS11427</name>
</gene>
<keyword evidence="11" id="KW-1185">Reference proteome</keyword>
<reference evidence="12" key="1">
    <citation type="submission" date="2017-02" db="UniProtKB">
        <authorList>
            <consortium name="WormBaseParasite"/>
        </authorList>
    </citation>
    <scope>IDENTIFICATION</scope>
</reference>
<dbReference type="GO" id="GO:0008307">
    <property type="term" value="F:structural constituent of muscle"/>
    <property type="evidence" value="ECO:0007669"/>
    <property type="project" value="TreeGrafter"/>
</dbReference>
<keyword evidence="5 8" id="KW-0862">Zinc</keyword>
<dbReference type="PROSITE" id="PS50023">
    <property type="entry name" value="LIM_DOMAIN_2"/>
    <property type="match status" value="1"/>
</dbReference>
<feature type="domain" description="LIM zinc-binding" evidence="9">
    <location>
        <begin position="9"/>
        <end position="69"/>
    </location>
</feature>
<accession>A0A0N4VMN1</accession>
<evidence type="ECO:0000313" key="10">
    <source>
        <dbReference type="EMBL" id="VDD96676.1"/>
    </source>
</evidence>
<dbReference type="Proteomes" id="UP000274131">
    <property type="component" value="Unassembled WGS sequence"/>
</dbReference>
<keyword evidence="3 8" id="KW-0479">Metal-binding</keyword>
<dbReference type="GO" id="GO:0042805">
    <property type="term" value="F:actinin binding"/>
    <property type="evidence" value="ECO:0007669"/>
    <property type="project" value="TreeGrafter"/>
</dbReference>
<keyword evidence="4" id="KW-0677">Repeat</keyword>
<dbReference type="OrthoDB" id="1679758at2759"/>
<evidence type="ECO:0000259" key="9">
    <source>
        <dbReference type="PROSITE" id="PS50023"/>
    </source>
</evidence>